<dbReference type="PANTHER" id="PTHR45947">
    <property type="entry name" value="SULFOQUINOVOSYL TRANSFERASE SQD2"/>
    <property type="match status" value="1"/>
</dbReference>
<feature type="domain" description="Glycosyltransferase subfamily 4-like N-terminal" evidence="2">
    <location>
        <begin position="32"/>
        <end position="185"/>
    </location>
</feature>
<protein>
    <submittedName>
        <fullName evidence="3">Glycosyltransferase</fullName>
    </submittedName>
</protein>
<evidence type="ECO:0000259" key="1">
    <source>
        <dbReference type="Pfam" id="PF00534"/>
    </source>
</evidence>
<dbReference type="EMBL" id="JAEHFJ010000003">
    <property type="protein sequence ID" value="MBJ2174274.1"/>
    <property type="molecule type" value="Genomic_DNA"/>
</dbReference>
<accession>A0ABS0WQQ7</accession>
<proteinExistence type="predicted"/>
<dbReference type="SUPFAM" id="SSF53756">
    <property type="entry name" value="UDP-Glycosyltransferase/glycogen phosphorylase"/>
    <property type="match status" value="1"/>
</dbReference>
<reference evidence="3 4" key="1">
    <citation type="submission" date="2020-12" db="EMBL/GenBank/DDBJ databases">
        <title>Aureibaculum luteum sp. nov. and Aureibaculum flavum sp. nov., novel members of the family Flavobacteriaceae isolated from Antarctic intertidal sediments.</title>
        <authorList>
            <person name="He X."/>
            <person name="Zhang X."/>
        </authorList>
    </citation>
    <scope>NUCLEOTIDE SEQUENCE [LARGE SCALE GENOMIC DNA]</scope>
    <source>
        <strain evidence="3 4">A20</strain>
    </source>
</reference>
<name>A0ABS0WQQ7_9FLAO</name>
<dbReference type="InterPro" id="IPR028098">
    <property type="entry name" value="Glyco_trans_4-like_N"/>
</dbReference>
<evidence type="ECO:0000313" key="4">
    <source>
        <dbReference type="Proteomes" id="UP000623301"/>
    </source>
</evidence>
<dbReference type="Gene3D" id="3.40.50.2000">
    <property type="entry name" value="Glycogen Phosphorylase B"/>
    <property type="match status" value="1"/>
</dbReference>
<dbReference type="Pfam" id="PF00534">
    <property type="entry name" value="Glycos_transf_1"/>
    <property type="match status" value="1"/>
</dbReference>
<dbReference type="PANTHER" id="PTHR45947:SF3">
    <property type="entry name" value="SULFOQUINOVOSYL TRANSFERASE SQD2"/>
    <property type="match status" value="1"/>
</dbReference>
<sequence>MKVAIIHYWFVTRRGGEKVVESLLKIYPNADIYTLFYDKSKYGNSLDNQTIYTSILNTPILKKRYQKVFPLYPLGIKSLKLKKKYDLIISSESGPAKGIHIGNNTPHICYIHSPMRYCWSHKETYVNAVSPILRPLLSFFLNRLKNYDKSTIDNVNLYLSNSKNVANRVKKYYQKDSEVVYPPIADDLFTKPLPTDTEKDIFLSFGAITPYKRIDLLIDLFNKNGKQLVIIGDGSEKLKLEKKANKNIIFKGNLAWEEIEYFFARSKALLFPGEEDFGMIPLEVMAYGIPVIAFKKGGALETIIENRSNIKESSGLFFDNQNIEAIEKTIDFFEKELENFNSIWIRNHAKKFSEEIFISNIKKQIKKFEKK</sequence>
<dbReference type="InterPro" id="IPR050194">
    <property type="entry name" value="Glycosyltransferase_grp1"/>
</dbReference>
<dbReference type="Pfam" id="PF13439">
    <property type="entry name" value="Glyco_transf_4"/>
    <property type="match status" value="1"/>
</dbReference>
<dbReference type="Proteomes" id="UP000623301">
    <property type="component" value="Unassembled WGS sequence"/>
</dbReference>
<dbReference type="RefSeq" id="WP_198841014.1">
    <property type="nucleotide sequence ID" value="NZ_JAEHFJ010000003.1"/>
</dbReference>
<evidence type="ECO:0000313" key="3">
    <source>
        <dbReference type="EMBL" id="MBJ2174274.1"/>
    </source>
</evidence>
<gene>
    <name evidence="3" type="ORF">JBL43_08495</name>
</gene>
<organism evidence="3 4">
    <name type="scientific">Aureibaculum flavum</name>
    <dbReference type="NCBI Taxonomy" id="2795986"/>
    <lineage>
        <taxon>Bacteria</taxon>
        <taxon>Pseudomonadati</taxon>
        <taxon>Bacteroidota</taxon>
        <taxon>Flavobacteriia</taxon>
        <taxon>Flavobacteriales</taxon>
        <taxon>Flavobacteriaceae</taxon>
        <taxon>Aureibaculum</taxon>
    </lineage>
</organism>
<keyword evidence="4" id="KW-1185">Reference proteome</keyword>
<feature type="domain" description="Glycosyl transferase family 1" evidence="1">
    <location>
        <begin position="191"/>
        <end position="341"/>
    </location>
</feature>
<evidence type="ECO:0000259" key="2">
    <source>
        <dbReference type="Pfam" id="PF13439"/>
    </source>
</evidence>
<comment type="caution">
    <text evidence="3">The sequence shown here is derived from an EMBL/GenBank/DDBJ whole genome shotgun (WGS) entry which is preliminary data.</text>
</comment>
<dbReference type="InterPro" id="IPR001296">
    <property type="entry name" value="Glyco_trans_1"/>
</dbReference>